<dbReference type="InterPro" id="IPR004675">
    <property type="entry name" value="AhpD_core"/>
</dbReference>
<feature type="domain" description="Carboxymuconolactone decarboxylase-like" evidence="1">
    <location>
        <begin position="12"/>
        <end position="93"/>
    </location>
</feature>
<evidence type="ECO:0000259" key="1">
    <source>
        <dbReference type="Pfam" id="PF02627"/>
    </source>
</evidence>
<dbReference type="RefSeq" id="WP_113615487.1">
    <property type="nucleotide sequence ID" value="NZ_QFFJ01000001.1"/>
</dbReference>
<accession>A0A365Y312</accession>
<reference evidence="2 3" key="1">
    <citation type="submission" date="2018-05" db="EMBL/GenBank/DDBJ databases">
        <title>Chitinophaga sp. K3CV102501T nov., isolated from isolated from a monsoon evergreen broad-leaved forest soil.</title>
        <authorList>
            <person name="Lv Y."/>
        </authorList>
    </citation>
    <scope>NUCLEOTIDE SEQUENCE [LARGE SCALE GENOMIC DNA]</scope>
    <source>
        <strain evidence="2 3">GDMCC 1.1325</strain>
    </source>
</reference>
<proteinExistence type="predicted"/>
<name>A0A365Y312_9BACT</name>
<protein>
    <recommendedName>
        <fullName evidence="1">Carboxymuconolactone decarboxylase-like domain-containing protein</fullName>
    </recommendedName>
</protein>
<organism evidence="2 3">
    <name type="scientific">Chitinophaga flava</name>
    <dbReference type="NCBI Taxonomy" id="2259036"/>
    <lineage>
        <taxon>Bacteria</taxon>
        <taxon>Pseudomonadati</taxon>
        <taxon>Bacteroidota</taxon>
        <taxon>Chitinophagia</taxon>
        <taxon>Chitinophagales</taxon>
        <taxon>Chitinophagaceae</taxon>
        <taxon>Chitinophaga</taxon>
    </lineage>
</organism>
<gene>
    <name evidence="2" type="ORF">DF182_10025</name>
</gene>
<sequence>MEQRMNLAAVQPAAYEALRGLEKYLHTTQLSEIEKGLIKVRASQINHCAYCINLHTVDAVRDGENAQRLFLLDAWKETNLFSEEEKIMLQLTEEITLIHQHGVAADTYNKALTILGETKLAQVLMAVIAINAWNRLAITAEMGFSVKL</sequence>
<dbReference type="Pfam" id="PF02627">
    <property type="entry name" value="CMD"/>
    <property type="match status" value="1"/>
</dbReference>
<dbReference type="PANTHER" id="PTHR35446">
    <property type="entry name" value="SI:CH211-175M2.5"/>
    <property type="match status" value="1"/>
</dbReference>
<dbReference type="OrthoDB" id="9801997at2"/>
<dbReference type="InterPro" id="IPR003779">
    <property type="entry name" value="CMD-like"/>
</dbReference>
<evidence type="ECO:0000313" key="3">
    <source>
        <dbReference type="Proteomes" id="UP000253410"/>
    </source>
</evidence>
<dbReference type="AlphaFoldDB" id="A0A365Y312"/>
<evidence type="ECO:0000313" key="2">
    <source>
        <dbReference type="EMBL" id="RBL92890.1"/>
    </source>
</evidence>
<dbReference type="InterPro" id="IPR029032">
    <property type="entry name" value="AhpD-like"/>
</dbReference>
<dbReference type="SUPFAM" id="SSF69118">
    <property type="entry name" value="AhpD-like"/>
    <property type="match status" value="1"/>
</dbReference>
<dbReference type="NCBIfam" id="TIGR00778">
    <property type="entry name" value="ahpD_dom"/>
    <property type="match status" value="1"/>
</dbReference>
<dbReference type="Proteomes" id="UP000253410">
    <property type="component" value="Unassembled WGS sequence"/>
</dbReference>
<keyword evidence="3" id="KW-1185">Reference proteome</keyword>
<dbReference type="Gene3D" id="1.20.1290.10">
    <property type="entry name" value="AhpD-like"/>
    <property type="match status" value="1"/>
</dbReference>
<dbReference type="EMBL" id="QFFJ01000001">
    <property type="protein sequence ID" value="RBL92890.1"/>
    <property type="molecule type" value="Genomic_DNA"/>
</dbReference>
<dbReference type="PANTHER" id="PTHR35446:SF2">
    <property type="entry name" value="CARBOXYMUCONOLACTONE DECARBOXYLASE-LIKE DOMAIN-CONTAINING PROTEIN"/>
    <property type="match status" value="1"/>
</dbReference>
<comment type="caution">
    <text evidence="2">The sequence shown here is derived from an EMBL/GenBank/DDBJ whole genome shotgun (WGS) entry which is preliminary data.</text>
</comment>
<dbReference type="GO" id="GO:0051920">
    <property type="term" value="F:peroxiredoxin activity"/>
    <property type="evidence" value="ECO:0007669"/>
    <property type="project" value="InterPro"/>
</dbReference>